<evidence type="ECO:0000313" key="3">
    <source>
        <dbReference type="EMBL" id="MBB6119155.1"/>
    </source>
</evidence>
<feature type="domain" description="DeoR-like transcriptional repressor C-terminal sensor" evidence="2">
    <location>
        <begin position="30"/>
        <end position="185"/>
    </location>
</feature>
<keyword evidence="4" id="KW-1185">Reference proteome</keyword>
<dbReference type="Proteomes" id="UP000536604">
    <property type="component" value="Unassembled WGS sequence"/>
</dbReference>
<accession>A0A841IRA3</accession>
<organism evidence="3 4">
    <name type="scientific">Nocardiopsis algeriensis</name>
    <dbReference type="NCBI Taxonomy" id="1478215"/>
    <lineage>
        <taxon>Bacteria</taxon>
        <taxon>Bacillati</taxon>
        <taxon>Actinomycetota</taxon>
        <taxon>Actinomycetes</taxon>
        <taxon>Streptosporangiales</taxon>
        <taxon>Nocardiopsidaceae</taxon>
        <taxon>Nocardiopsis</taxon>
    </lineage>
</organism>
<dbReference type="Gene3D" id="3.40.50.1360">
    <property type="match status" value="1"/>
</dbReference>
<dbReference type="InterPro" id="IPR050313">
    <property type="entry name" value="Carb_Metab_HTH_regulators"/>
</dbReference>
<dbReference type="Pfam" id="PF00455">
    <property type="entry name" value="DeoRC"/>
    <property type="match status" value="1"/>
</dbReference>
<comment type="caution">
    <text evidence="3">The sequence shown here is derived from an EMBL/GenBank/DDBJ whole genome shotgun (WGS) entry which is preliminary data.</text>
</comment>
<dbReference type="InterPro" id="IPR014036">
    <property type="entry name" value="DeoR-like_C"/>
</dbReference>
<evidence type="ECO:0000259" key="2">
    <source>
        <dbReference type="Pfam" id="PF00455"/>
    </source>
</evidence>
<dbReference type="AlphaFoldDB" id="A0A841IRA3"/>
<dbReference type="SUPFAM" id="SSF100950">
    <property type="entry name" value="NagB/RpiA/CoA transferase-like"/>
    <property type="match status" value="1"/>
</dbReference>
<dbReference type="EMBL" id="JACHJO010000003">
    <property type="protein sequence ID" value="MBB6119155.1"/>
    <property type="molecule type" value="Genomic_DNA"/>
</dbReference>
<reference evidence="3 4" key="1">
    <citation type="submission" date="2020-08" db="EMBL/GenBank/DDBJ databases">
        <title>Genomic Encyclopedia of Type Strains, Phase III (KMG-III): the genomes of soil and plant-associated and newly described type strains.</title>
        <authorList>
            <person name="Whitman W."/>
        </authorList>
    </citation>
    <scope>NUCLEOTIDE SEQUENCE [LARGE SCALE GENOMIC DNA]</scope>
    <source>
        <strain evidence="3 4">CECT 8712</strain>
    </source>
</reference>
<evidence type="ECO:0000313" key="4">
    <source>
        <dbReference type="Proteomes" id="UP000536604"/>
    </source>
</evidence>
<name>A0A841IRA3_9ACTN</name>
<dbReference type="RefSeq" id="WP_343064913.1">
    <property type="nucleotide sequence ID" value="NZ_JACHJO010000003.1"/>
</dbReference>
<proteinExistence type="predicted"/>
<protein>
    <submittedName>
        <fullName evidence="3">DeoR family fructose operon transcriptional repressor</fullName>
    </submittedName>
</protein>
<keyword evidence="1" id="KW-0678">Repressor</keyword>
<evidence type="ECO:0000256" key="1">
    <source>
        <dbReference type="ARBA" id="ARBA00022491"/>
    </source>
</evidence>
<gene>
    <name evidence="3" type="ORF">FHS13_001090</name>
</gene>
<dbReference type="InterPro" id="IPR037171">
    <property type="entry name" value="NagB/RpiA_transferase-like"/>
</dbReference>
<dbReference type="SMART" id="SM01134">
    <property type="entry name" value="DeoRC"/>
    <property type="match status" value="1"/>
</dbReference>
<dbReference type="PANTHER" id="PTHR30363:SF4">
    <property type="entry name" value="GLYCEROL-3-PHOSPHATE REGULON REPRESSOR"/>
    <property type="match status" value="1"/>
</dbReference>
<dbReference type="PANTHER" id="PTHR30363">
    <property type="entry name" value="HTH-TYPE TRANSCRIPTIONAL REGULATOR SRLR-RELATED"/>
    <property type="match status" value="1"/>
</dbReference>
<sequence>MVVPVMGAIGAAGETAGKGTGVMPQADRAAEARERIARAALDELPGPGGVVLLEAGPISEQVAALLPPGSGLTVVTNSVPVALLLSHCEGLSVHLLGGCVRKGSGATLVGPQVLEQIHVDVAFVAADGVSPERGLTCADPSEVVSRQAVVRASDKVVLLTEHTRIGRDRLSRFARFAEVDHLVTDAGLDPREIRRLCGRGPRVTVV</sequence>